<dbReference type="Gene3D" id="3.10.20.320">
    <property type="entry name" value="Putative peptidoglycan bound protein (lpxtg motif)"/>
    <property type="match status" value="1"/>
</dbReference>
<dbReference type="Gene3D" id="3.80.10.10">
    <property type="entry name" value="Ribonuclease Inhibitor"/>
    <property type="match status" value="3"/>
</dbReference>
<keyword evidence="5" id="KW-1185">Reference proteome</keyword>
<protein>
    <submittedName>
        <fullName evidence="4">BspA family leucine-rich repeat surface protein</fullName>
    </submittedName>
</protein>
<evidence type="ECO:0000313" key="5">
    <source>
        <dbReference type="Proteomes" id="UP001597188"/>
    </source>
</evidence>
<dbReference type="InterPro" id="IPR009459">
    <property type="entry name" value="MucBP_dom"/>
</dbReference>
<evidence type="ECO:0000256" key="1">
    <source>
        <dbReference type="ARBA" id="ARBA00022737"/>
    </source>
</evidence>
<feature type="domain" description="MucBP" evidence="3">
    <location>
        <begin position="699"/>
        <end position="759"/>
    </location>
</feature>
<dbReference type="RefSeq" id="WP_137636057.1">
    <property type="nucleotide sequence ID" value="NZ_BJDL01000032.1"/>
</dbReference>
<accession>A0ABW4BZR2</accession>
<keyword evidence="1" id="KW-0677">Repeat</keyword>
<name>A0ABW4BZR2_9LACO</name>
<dbReference type="EMBL" id="JBHTOJ010000016">
    <property type="protein sequence ID" value="MFD1420733.1"/>
    <property type="molecule type" value="Genomic_DNA"/>
</dbReference>
<dbReference type="PANTHER" id="PTHR45752:SF195">
    <property type="entry name" value="LEUCINE-RICH REPEAT (LRR) FAMILY PROTEIN-RELATED"/>
    <property type="match status" value="1"/>
</dbReference>
<dbReference type="InterPro" id="IPR005046">
    <property type="entry name" value="DUF285"/>
</dbReference>
<dbReference type="InterPro" id="IPR011889">
    <property type="entry name" value="Liste_lipo_26"/>
</dbReference>
<gene>
    <name evidence="4" type="ORF">ACFQ5L_07175</name>
</gene>
<evidence type="ECO:0000313" key="4">
    <source>
        <dbReference type="EMBL" id="MFD1420733.1"/>
    </source>
</evidence>
<proteinExistence type="predicted"/>
<dbReference type="Pfam" id="PF03382">
    <property type="entry name" value="DUF285"/>
    <property type="match status" value="3"/>
</dbReference>
<dbReference type="SUPFAM" id="SSF52058">
    <property type="entry name" value="L domain-like"/>
    <property type="match status" value="1"/>
</dbReference>
<comment type="caution">
    <text evidence="4">The sequence shown here is derived from an EMBL/GenBank/DDBJ whole genome shotgun (WGS) entry which is preliminary data.</text>
</comment>
<feature type="compositionally biased region" description="Basic and acidic residues" evidence="2">
    <location>
        <begin position="74"/>
        <end position="93"/>
    </location>
</feature>
<feature type="compositionally biased region" description="Polar residues" evidence="2">
    <location>
        <begin position="94"/>
        <end position="105"/>
    </location>
</feature>
<dbReference type="InterPro" id="IPR050715">
    <property type="entry name" value="LRR-SigEffector_domain"/>
</dbReference>
<feature type="compositionally biased region" description="Polar residues" evidence="2">
    <location>
        <begin position="61"/>
        <end position="73"/>
    </location>
</feature>
<sequence>MSCRQLWYRSGLSLALTIGVVSYLEPQATIFAIPQSQASVNQSMSSIGSVFSDGKSELSSASSRQATQSLSESQVEKQPVDQRDSELSRRESTTQESVNKVQQSETAITRATGMVNGTVKLTLDADGTLHLSGGSFGSSVGNNTTEGWIAQALTANDKSPAQVLKVVIDGRITTSSINSYDYLFAGLVNLTNIDGLANLDLSNVTSLKYLFKEDQHLQQVDFGQQNFSKVQSFEGMFYDCLALTNIANIGQWQMTSATNLAYMFYKASSLTTLAIDKWNTSRVTNLQYTFGYCSALTMLDVADWDTRNVTIMSKTFRGLTNIKSLPIDKWQTGRVYDMQLIFANDTSLETVNVGNWDTSQVESLDNAFARMTSLTTLPIENWNTSNLTRMQGTFSNLTNLTTLPIGKWDVSHVTTLDATFLNCAKLTTLPVANWNTQSNERLGSTFAGMSRLTTLPVDNWNTQNVQDMSATFSGVSSLTTLPVANWNTQNVKNMNATFAEMQQVAALPIDNWHTGRVTTMAGTFQHVTKVGKLPIDKWDTSQVTNMTQLFLGDAQLTSLPIANWNTSSATDFSQMFAACSGLRTLNLGNWNTANVTNYESTFANTNLEKLDLQSWNTTNAQSYTNAFSGKLPPKRLLLGKSFKFHNSTDWKLPDPSHEAPYVGRWHSLNDNKVYTSTDLMTKYDGTNIVGEFEWATGQTITVKYVGADGKSLAPDTKISGITGEDYHVKPIEIEGYQPDQPDGVRGAFKDKDETITLTYSSGNLMFVSAPKTIDFGNNPITGQSEDYGATYDTGLVIQDNRSLGSTWSLTATLAANGFKGETSARSLAAVLSYKDQQTGNEVPLIPGVSNLVVNDHHTVSNQGVNVLGSTTPLGTLYLKVPTDRVLTDTYQTTVTWTLNQAVPNR</sequence>
<dbReference type="Pfam" id="PF06458">
    <property type="entry name" value="MucBP"/>
    <property type="match status" value="1"/>
</dbReference>
<dbReference type="InterPro" id="IPR032675">
    <property type="entry name" value="LRR_dom_sf"/>
</dbReference>
<dbReference type="Proteomes" id="UP001597188">
    <property type="component" value="Unassembled WGS sequence"/>
</dbReference>
<dbReference type="NCBIfam" id="TIGR02167">
    <property type="entry name" value="Liste_lipo_26"/>
    <property type="match status" value="13"/>
</dbReference>
<dbReference type="PANTHER" id="PTHR45752">
    <property type="entry name" value="LEUCINE-RICH REPEAT-CONTAINING"/>
    <property type="match status" value="1"/>
</dbReference>
<evidence type="ECO:0000256" key="2">
    <source>
        <dbReference type="SAM" id="MobiDB-lite"/>
    </source>
</evidence>
<evidence type="ECO:0000259" key="3">
    <source>
        <dbReference type="Pfam" id="PF06458"/>
    </source>
</evidence>
<organism evidence="4 5">
    <name type="scientific">Lactiplantibacillus songbeiensis</name>
    <dbReference type="NCBI Taxonomy" id="2559920"/>
    <lineage>
        <taxon>Bacteria</taxon>
        <taxon>Bacillati</taxon>
        <taxon>Bacillota</taxon>
        <taxon>Bacilli</taxon>
        <taxon>Lactobacillales</taxon>
        <taxon>Lactobacillaceae</taxon>
        <taxon>Lactiplantibacillus</taxon>
    </lineage>
</organism>
<feature type="region of interest" description="Disordered" evidence="2">
    <location>
        <begin position="61"/>
        <end position="105"/>
    </location>
</feature>
<reference evidence="5" key="1">
    <citation type="journal article" date="2019" name="Int. J. Syst. Evol. Microbiol.">
        <title>The Global Catalogue of Microorganisms (GCM) 10K type strain sequencing project: providing services to taxonomists for standard genome sequencing and annotation.</title>
        <authorList>
            <consortium name="The Broad Institute Genomics Platform"/>
            <consortium name="The Broad Institute Genome Sequencing Center for Infectious Disease"/>
            <person name="Wu L."/>
            <person name="Ma J."/>
        </authorList>
    </citation>
    <scope>NUCLEOTIDE SEQUENCE [LARGE SCALE GENOMIC DNA]</scope>
    <source>
        <strain evidence="5">CCM 8931</strain>
    </source>
</reference>